<dbReference type="FunCoup" id="G7E7F5">
    <property type="interactions" value="339"/>
</dbReference>
<dbReference type="eggNOG" id="KOG0730">
    <property type="taxonomic scope" value="Eukaryota"/>
</dbReference>
<dbReference type="RefSeq" id="XP_014567507.1">
    <property type="nucleotide sequence ID" value="XM_014712021.1"/>
</dbReference>
<dbReference type="EMBL" id="BABT02000164">
    <property type="protein sequence ID" value="GAA98765.1"/>
    <property type="molecule type" value="Genomic_DNA"/>
</dbReference>
<dbReference type="InterPro" id="IPR050168">
    <property type="entry name" value="AAA_ATPase_domain"/>
</dbReference>
<reference evidence="4 5" key="2">
    <citation type="journal article" date="2012" name="Open Biol.">
        <title>Characteristics of nucleosomes and linker DNA regions on the genome of the basidiomycete Mixia osmundae revealed by mono- and dinucleosome mapping.</title>
        <authorList>
            <person name="Nishida H."/>
            <person name="Kondo S."/>
            <person name="Matsumoto T."/>
            <person name="Suzuki Y."/>
            <person name="Yoshikawa H."/>
            <person name="Taylor T.D."/>
            <person name="Sugiyama J."/>
        </authorList>
    </citation>
    <scope>NUCLEOTIDE SEQUENCE [LARGE SCALE GENOMIC DNA]</scope>
    <source>
        <strain evidence="5">CBS 9802 / IAM 14324 / JCM 22182 / KY 12970</strain>
    </source>
</reference>
<comment type="caution">
    <text evidence="4">The sequence shown here is derived from an EMBL/GenBank/DDBJ whole genome shotgun (WGS) entry which is preliminary data.</text>
</comment>
<accession>G7E7F5</accession>
<reference evidence="4 5" key="1">
    <citation type="journal article" date="2011" name="J. Gen. Appl. Microbiol.">
        <title>Draft genome sequencing of the enigmatic basidiomycete Mixia osmundae.</title>
        <authorList>
            <person name="Nishida H."/>
            <person name="Nagatsuka Y."/>
            <person name="Sugiyama J."/>
        </authorList>
    </citation>
    <scope>NUCLEOTIDE SEQUENCE [LARGE SCALE GENOMIC DNA]</scope>
    <source>
        <strain evidence="5">CBS 9802 / IAM 14324 / JCM 22182 / KY 12970</strain>
    </source>
</reference>
<dbReference type="PANTHER" id="PTHR23077">
    <property type="entry name" value="AAA-FAMILY ATPASE"/>
    <property type="match status" value="1"/>
</dbReference>
<dbReference type="PANTHER" id="PTHR23077:SF27">
    <property type="entry name" value="ATPASE FAMILY GENE 2 PROTEIN HOMOLOG A"/>
    <property type="match status" value="1"/>
</dbReference>
<dbReference type="InterPro" id="IPR003593">
    <property type="entry name" value="AAA+_ATPase"/>
</dbReference>
<dbReference type="GO" id="GO:0005524">
    <property type="term" value="F:ATP binding"/>
    <property type="evidence" value="ECO:0007669"/>
    <property type="project" value="UniProtKB-KW"/>
</dbReference>
<dbReference type="Pfam" id="PF00004">
    <property type="entry name" value="AAA"/>
    <property type="match status" value="2"/>
</dbReference>
<gene>
    <name evidence="4" type="primary">Mo05453</name>
    <name evidence="4" type="ORF">E5Q_05453</name>
</gene>
<evidence type="ECO:0000256" key="2">
    <source>
        <dbReference type="ARBA" id="ARBA00022840"/>
    </source>
</evidence>
<name>G7E7F5_MIXOS</name>
<feature type="domain" description="AAA+ ATPase" evidence="3">
    <location>
        <begin position="513"/>
        <end position="650"/>
    </location>
</feature>
<dbReference type="OMA" id="YYYFGKK"/>
<proteinExistence type="predicted"/>
<dbReference type="CDD" id="cd19511">
    <property type="entry name" value="RecA-like_CDC48_r2-like"/>
    <property type="match status" value="1"/>
</dbReference>
<keyword evidence="2" id="KW-0067">ATP-binding</keyword>
<dbReference type="HOGENOM" id="CLU_000688_12_3_1"/>
<protein>
    <recommendedName>
        <fullName evidence="3">AAA+ ATPase domain-containing protein</fullName>
    </recommendedName>
</protein>
<dbReference type="Gene3D" id="3.40.50.300">
    <property type="entry name" value="P-loop containing nucleotide triphosphate hydrolases"/>
    <property type="match status" value="2"/>
</dbReference>
<evidence type="ECO:0000313" key="4">
    <source>
        <dbReference type="EMBL" id="GAA98765.1"/>
    </source>
</evidence>
<dbReference type="InterPro" id="IPR027417">
    <property type="entry name" value="P-loop_NTPase"/>
</dbReference>
<dbReference type="InterPro" id="IPR041569">
    <property type="entry name" value="AAA_lid_3"/>
</dbReference>
<dbReference type="PROSITE" id="PS00674">
    <property type="entry name" value="AAA"/>
    <property type="match status" value="2"/>
</dbReference>
<dbReference type="InterPro" id="IPR003959">
    <property type="entry name" value="ATPase_AAA_core"/>
</dbReference>
<dbReference type="FunFam" id="3.40.50.300:FF:000661">
    <property type="entry name" value="calmodulin-interacting protein 111 isoform X1"/>
    <property type="match status" value="1"/>
</dbReference>
<dbReference type="STRING" id="764103.G7E7F5"/>
<dbReference type="Gene3D" id="1.10.8.60">
    <property type="match status" value="2"/>
</dbReference>
<dbReference type="OrthoDB" id="27435at2759"/>
<dbReference type="SUPFAM" id="SSF52540">
    <property type="entry name" value="P-loop containing nucleoside triphosphate hydrolases"/>
    <property type="match status" value="2"/>
</dbReference>
<evidence type="ECO:0000259" key="3">
    <source>
        <dbReference type="SMART" id="SM00382"/>
    </source>
</evidence>
<dbReference type="GO" id="GO:0005737">
    <property type="term" value="C:cytoplasm"/>
    <property type="evidence" value="ECO:0007669"/>
    <property type="project" value="TreeGrafter"/>
</dbReference>
<dbReference type="CDD" id="cd19503">
    <property type="entry name" value="RecA-like_CDC48_NLV2_r1-like"/>
    <property type="match status" value="1"/>
</dbReference>
<dbReference type="AlphaFoldDB" id="G7E7F5"/>
<dbReference type="Proteomes" id="UP000009131">
    <property type="component" value="Unassembled WGS sequence"/>
</dbReference>
<dbReference type="InParanoid" id="G7E7F5"/>
<dbReference type="SMART" id="SM00382">
    <property type="entry name" value="AAA"/>
    <property type="match status" value="2"/>
</dbReference>
<dbReference type="GO" id="GO:0016887">
    <property type="term" value="F:ATP hydrolysis activity"/>
    <property type="evidence" value="ECO:0007669"/>
    <property type="project" value="InterPro"/>
</dbReference>
<evidence type="ECO:0000313" key="5">
    <source>
        <dbReference type="Proteomes" id="UP000009131"/>
    </source>
</evidence>
<sequence length="746" mass="80449">MELRVAPSTSESSQITSRLTRRVCIPIDVLKARKICAGDPITLTRKVEDALQSLSLGDAEIQPVVIGIAWPWVEAKGLAVQTSAELLQGTGFVSGDSIAIDRIDKTQIHTLKSITLSSQLSNATAKSETLDAMRAYVKELLVDMQFVSTNIQITIPYAGTTATLTIANLVASTTSSQTTLGKVTADTAVVITSGLGKPSKARVIDYTSGYDAVGGLGKQIETIRELVELPLRRPDVFAHFNLTPPRGLLLHGPPGTGKTLLCSAIAKSLALPLFSISGSALGSPYHGETESRLRAIFEEAKEASPSLVLIDEIDGLAPKREEAGEVERRVVATLLTLMDGLDSKPEGGSESPRIIVIAATNRPNSIDPALRRPGRFDLEVEIGVPDLPARLEILQTLLRRTPHSCEPEALQSISDRAHGFVGADLASLVHSACLSAIKRSSSSLLAGMQLLPSDLEAAFATTRPSGMREVYIETPRVSWHDVGGQESVKQRLRECVEWPLQYPDSFKRLGVRPPRGILLYGPPGCSKTLLAKALASQAKVNFLAVKGPELFNKYVGESERAVRELFRKARAAQPSIIFLDEIDVIAGHRGTEEGSGSSDRVLTSLLTEMDGIEELNGVTILAATNRPDVIDAALMRPGRLDRILYVGPPDFEGRLAIFQSRFAKMSVAPDVAPSTLAGPITEGCSGAEVVSICQDAALRALKDDRKAPFVSRAHFEAAAKDIRRRITPDSLRFYERWRDQAGVQSA</sequence>
<organism evidence="4 5">
    <name type="scientific">Mixia osmundae (strain CBS 9802 / IAM 14324 / JCM 22182 / KY 12970)</name>
    <dbReference type="NCBI Taxonomy" id="764103"/>
    <lineage>
        <taxon>Eukaryota</taxon>
        <taxon>Fungi</taxon>
        <taxon>Dikarya</taxon>
        <taxon>Basidiomycota</taxon>
        <taxon>Pucciniomycotina</taxon>
        <taxon>Mixiomycetes</taxon>
        <taxon>Mixiales</taxon>
        <taxon>Mixiaceae</taxon>
        <taxon>Mixia</taxon>
    </lineage>
</organism>
<dbReference type="InterPro" id="IPR003960">
    <property type="entry name" value="ATPase_AAA_CS"/>
</dbReference>
<feature type="domain" description="AAA+ ATPase" evidence="3">
    <location>
        <begin position="244"/>
        <end position="386"/>
    </location>
</feature>
<dbReference type="FunFam" id="3.40.50.300:FF:001985">
    <property type="entry name" value="Chromosome 9, whole genome shotgun sequence"/>
    <property type="match status" value="1"/>
</dbReference>
<evidence type="ECO:0000256" key="1">
    <source>
        <dbReference type="ARBA" id="ARBA00022741"/>
    </source>
</evidence>
<keyword evidence="1" id="KW-0547">Nucleotide-binding</keyword>
<keyword evidence="5" id="KW-1185">Reference proteome</keyword>
<dbReference type="Pfam" id="PF17862">
    <property type="entry name" value="AAA_lid_3"/>
    <property type="match status" value="2"/>
</dbReference>